<dbReference type="PROSITE" id="PS51212">
    <property type="entry name" value="WSC"/>
    <property type="match status" value="2"/>
</dbReference>
<dbReference type="STRING" id="670386.D3BJV6"/>
<feature type="domain" description="WSC" evidence="2">
    <location>
        <begin position="482"/>
        <end position="574"/>
    </location>
</feature>
<dbReference type="Gene3D" id="3.40.33.10">
    <property type="entry name" value="CAP"/>
    <property type="match status" value="1"/>
</dbReference>
<dbReference type="Proteomes" id="UP000001396">
    <property type="component" value="Unassembled WGS sequence"/>
</dbReference>
<dbReference type="EMBL" id="ADBJ01000038">
    <property type="protein sequence ID" value="EFA78186.1"/>
    <property type="molecule type" value="Genomic_DNA"/>
</dbReference>
<dbReference type="SMART" id="SM00321">
    <property type="entry name" value="WSC"/>
    <property type="match status" value="2"/>
</dbReference>
<dbReference type="CDD" id="cd05379">
    <property type="entry name" value="CAP_bacterial"/>
    <property type="match status" value="1"/>
</dbReference>
<dbReference type="FunCoup" id="D3BJV6">
    <property type="interactions" value="805"/>
</dbReference>
<name>D3BJV6_HETP5</name>
<accession>D3BJV6</accession>
<reference evidence="3 4" key="1">
    <citation type="journal article" date="2011" name="Genome Res.">
        <title>Phylogeny-wide analysis of social amoeba genomes highlights ancient origins for complex intercellular communication.</title>
        <authorList>
            <person name="Heidel A.J."/>
            <person name="Lawal H.M."/>
            <person name="Felder M."/>
            <person name="Schilde C."/>
            <person name="Helps N.R."/>
            <person name="Tunggal B."/>
            <person name="Rivero F."/>
            <person name="John U."/>
            <person name="Schleicher M."/>
            <person name="Eichinger L."/>
            <person name="Platzer M."/>
            <person name="Noegel A.A."/>
            <person name="Schaap P."/>
            <person name="Gloeckner G."/>
        </authorList>
    </citation>
    <scope>NUCLEOTIDE SEQUENCE [LARGE SCALE GENOMIC DNA]</scope>
    <source>
        <strain evidence="4">ATCC 26659 / Pp 5 / PN500</strain>
    </source>
</reference>
<keyword evidence="1" id="KW-0732">Signal</keyword>
<sequence>MNSEKLILCTLLFIISSSELINGYGEPDLLGNPVWQSRASFLLVNAVRIDPLIYLQKYTRMQNSGILDPNNYPAVPPLYWENTLGLSSLSHSVDMADNNCFSHPSCDGTDTFQRIQNYYQCSPLASENIAAGLLSPLDTNNQWICDSGSGDPYSTYCAPDGSGDGHRANIMSRVSRVGGVGYGTSYSSTYHTYWTQDFGEALCFNISFPIHSGSHIFMDTKYTIFMVSWYSEHAPRSASIVIDGKKIPLQLDLGTRSKGIYRFTSPIGTACRGYYFLFESRFFIYRYPNFGYLQTYGEGSCDKSFSYNGTEYHQPTQAPNTITSRSTGSTVSTMSTISSITTASTSSTSSTSAVSTTTAFSSTVGVIPSDSPVPTPTIAPPTTTPFKPIGNFMGCFNDQVAHDLSGEVVVDTNLTNHRCLQFCSSKLFQYAGTSFGNLCYCGNSFGYYGQSLNQSDCSIQCAGNNTEKCGGINRLSIYKTGYVGCYDSNNAYNKFVQASKSENMTSNGCRTWCKSKGYEYSATTNQNTCLCAESLDLSALKTVNDDSKCKIKCISSGENDYCGSDDVIIIYQNKYLNTTTKSIPEYSSDEQILHHNGDK</sequence>
<dbReference type="OMA" id="HSYWTQD"/>
<feature type="chain" id="PRO_5003042308" evidence="1">
    <location>
        <begin position="24"/>
        <end position="599"/>
    </location>
</feature>
<evidence type="ECO:0000256" key="1">
    <source>
        <dbReference type="SAM" id="SignalP"/>
    </source>
</evidence>
<proteinExistence type="predicted"/>
<dbReference type="GeneID" id="31364313"/>
<feature type="signal peptide" evidence="1">
    <location>
        <begin position="1"/>
        <end position="23"/>
    </location>
</feature>
<dbReference type="PANTHER" id="PTHR31157:SF15">
    <property type="entry name" value="WSC DOMAIN-CONTAINING PROTEIN"/>
    <property type="match status" value="1"/>
</dbReference>
<protein>
    <submittedName>
        <fullName evidence="3">WSC domain-containing protein</fullName>
    </submittedName>
</protein>
<comment type="caution">
    <text evidence="3">The sequence shown here is derived from an EMBL/GenBank/DDBJ whole genome shotgun (WGS) entry which is preliminary data.</text>
</comment>
<keyword evidence="4" id="KW-1185">Reference proteome</keyword>
<dbReference type="RefSeq" id="XP_020430312.1">
    <property type="nucleotide sequence ID" value="XM_020579637.1"/>
</dbReference>
<evidence type="ECO:0000259" key="2">
    <source>
        <dbReference type="PROSITE" id="PS51212"/>
    </source>
</evidence>
<dbReference type="AlphaFoldDB" id="D3BJV6"/>
<dbReference type="InterPro" id="IPR014044">
    <property type="entry name" value="CAP_dom"/>
</dbReference>
<gene>
    <name evidence="3" type="ORF">PPL_08836</name>
</gene>
<dbReference type="SUPFAM" id="SSF55797">
    <property type="entry name" value="PR-1-like"/>
    <property type="match status" value="1"/>
</dbReference>
<feature type="domain" description="WSC" evidence="2">
    <location>
        <begin position="389"/>
        <end position="481"/>
    </location>
</feature>
<evidence type="ECO:0000313" key="3">
    <source>
        <dbReference type="EMBL" id="EFA78186.1"/>
    </source>
</evidence>
<organism evidence="3 4">
    <name type="scientific">Heterostelium pallidum (strain ATCC 26659 / Pp 5 / PN500)</name>
    <name type="common">Cellular slime mold</name>
    <name type="synonym">Polysphondylium pallidum</name>
    <dbReference type="NCBI Taxonomy" id="670386"/>
    <lineage>
        <taxon>Eukaryota</taxon>
        <taxon>Amoebozoa</taxon>
        <taxon>Evosea</taxon>
        <taxon>Eumycetozoa</taxon>
        <taxon>Dictyostelia</taxon>
        <taxon>Acytosteliales</taxon>
        <taxon>Acytosteliaceae</taxon>
        <taxon>Heterostelium</taxon>
    </lineage>
</organism>
<dbReference type="Pfam" id="PF00188">
    <property type="entry name" value="CAP"/>
    <property type="match status" value="1"/>
</dbReference>
<dbReference type="InParanoid" id="D3BJV6"/>
<dbReference type="Pfam" id="PF01822">
    <property type="entry name" value="WSC"/>
    <property type="match status" value="2"/>
</dbReference>
<dbReference type="PANTHER" id="PTHR31157">
    <property type="entry name" value="SCP DOMAIN-CONTAINING PROTEIN"/>
    <property type="match status" value="1"/>
</dbReference>
<dbReference type="InterPro" id="IPR002889">
    <property type="entry name" value="WSC_carb-bd"/>
</dbReference>
<dbReference type="InterPro" id="IPR035940">
    <property type="entry name" value="CAP_sf"/>
</dbReference>
<evidence type="ECO:0000313" key="4">
    <source>
        <dbReference type="Proteomes" id="UP000001396"/>
    </source>
</evidence>